<evidence type="ECO:0000313" key="5">
    <source>
        <dbReference type="Proteomes" id="UP001229081"/>
    </source>
</evidence>
<reference evidence="3" key="3">
    <citation type="submission" date="2023-06" db="EMBL/GenBank/DDBJ databases">
        <title>Identification of two novel mycobacterium reveal diversities and complexities of Mycobacterium gordonae clade.</title>
        <authorList>
            <person name="Matsumoto Y."/>
            <person name="Nakamura S."/>
            <person name="Motooka D."/>
            <person name="Fukushima K."/>
        </authorList>
    </citation>
    <scope>NUCLEOTIDE SEQUENCE</scope>
    <source>
        <strain evidence="3">TY812</strain>
    </source>
</reference>
<reference evidence="2 4" key="1">
    <citation type="journal article" date="2019" name="Emerg. Microbes Infect.">
        <title>Comprehensive subspecies identification of 175 nontuberculous mycobacteria species based on 7547 genomic profiles.</title>
        <authorList>
            <person name="Matsumoto Y."/>
            <person name="Kinjo T."/>
            <person name="Motooka D."/>
            <person name="Nabeya D."/>
            <person name="Jung N."/>
            <person name="Uechi K."/>
            <person name="Horii T."/>
            <person name="Iida T."/>
            <person name="Fujita J."/>
            <person name="Nakamura S."/>
        </authorList>
    </citation>
    <scope>NUCLEOTIDE SEQUENCE [LARGE SCALE GENOMIC DNA]</scope>
    <source>
        <strain evidence="2 4">JCM 18565</strain>
    </source>
</reference>
<dbReference type="Proteomes" id="UP000465240">
    <property type="component" value="Unassembled WGS sequence"/>
</dbReference>
<evidence type="ECO:0000313" key="3">
    <source>
        <dbReference type="EMBL" id="MDP7737024.1"/>
    </source>
</evidence>
<keyword evidence="4" id="KW-1185">Reference proteome</keyword>
<protein>
    <submittedName>
        <fullName evidence="3">Uncharacterized protein</fullName>
    </submittedName>
</protein>
<accession>A0AAJ1S6S5</accession>
<dbReference type="RefSeq" id="WP_156770691.1">
    <property type="nucleotide sequence ID" value="NZ_BLKX01000001.1"/>
</dbReference>
<name>A0AAJ1S6S5_9MYCO</name>
<evidence type="ECO:0000313" key="4">
    <source>
        <dbReference type="Proteomes" id="UP000465240"/>
    </source>
</evidence>
<evidence type="ECO:0000313" key="2">
    <source>
        <dbReference type="EMBL" id="GFG77200.1"/>
    </source>
</evidence>
<comment type="caution">
    <text evidence="3">The sequence shown here is derived from an EMBL/GenBank/DDBJ whole genome shotgun (WGS) entry which is preliminary data.</text>
</comment>
<keyword evidence="1" id="KW-0472">Membrane</keyword>
<dbReference type="EMBL" id="BLKX01000001">
    <property type="protein sequence ID" value="GFG77200.1"/>
    <property type="molecule type" value="Genomic_DNA"/>
</dbReference>
<feature type="transmembrane region" description="Helical" evidence="1">
    <location>
        <begin position="15"/>
        <end position="37"/>
    </location>
</feature>
<dbReference type="AlphaFoldDB" id="A0AAJ1S6S5"/>
<sequence>MTMPSPGPTPRWFPVWVRSVVVVILLVVAASAAGLLAGNRGRPTPSPQGVAGRSQLIDLTLPAGSKLIGSTHTGEWDASEFWEMALPFDQEVASIRRQLPVGGELQGLKWCLEEVNNNVGYVHWKWGDAATQRVIVVDVFRLFSPLQKNGGVNIHKTANTPDPCSGA</sequence>
<evidence type="ECO:0000256" key="1">
    <source>
        <dbReference type="SAM" id="Phobius"/>
    </source>
</evidence>
<dbReference type="Proteomes" id="UP001229081">
    <property type="component" value="Unassembled WGS sequence"/>
</dbReference>
<gene>
    <name evidence="2" type="ORF">MPRG_04760</name>
    <name evidence="3" type="ORF">QXL92_19975</name>
</gene>
<keyword evidence="1" id="KW-1133">Transmembrane helix</keyword>
<organism evidence="3 5">
    <name type="scientific">Mycobacterium paragordonae</name>
    <dbReference type="NCBI Taxonomy" id="1389713"/>
    <lineage>
        <taxon>Bacteria</taxon>
        <taxon>Bacillati</taxon>
        <taxon>Actinomycetota</taxon>
        <taxon>Actinomycetes</taxon>
        <taxon>Mycobacteriales</taxon>
        <taxon>Mycobacteriaceae</taxon>
        <taxon>Mycobacterium</taxon>
    </lineage>
</organism>
<keyword evidence="1" id="KW-0812">Transmembrane</keyword>
<dbReference type="EMBL" id="JAUFSA010000001">
    <property type="protein sequence ID" value="MDP7737024.1"/>
    <property type="molecule type" value="Genomic_DNA"/>
</dbReference>
<reference evidence="2" key="2">
    <citation type="submission" date="2020-02" db="EMBL/GenBank/DDBJ databases">
        <authorList>
            <person name="Matsumoto Y."/>
            <person name="Kinjo T."/>
            <person name="Motooka D."/>
            <person name="Nabeya D."/>
            <person name="Jung N."/>
            <person name="Uechi K."/>
            <person name="Horii T."/>
            <person name="Iida T."/>
            <person name="Fujita J."/>
            <person name="Nakamura S."/>
        </authorList>
    </citation>
    <scope>NUCLEOTIDE SEQUENCE</scope>
    <source>
        <strain evidence="2">JCM 18565</strain>
    </source>
</reference>
<proteinExistence type="predicted"/>